<dbReference type="HOGENOM" id="CLU_1556918_0_0_1"/>
<evidence type="ECO:0000313" key="2">
    <source>
        <dbReference type="Proteomes" id="UP000002282"/>
    </source>
</evidence>
<dbReference type="KEGG" id="dya:Dyak_GE12707"/>
<proteinExistence type="predicted"/>
<gene>
    <name evidence="1" type="primary">Dyak\GE12707</name>
    <name evidence="1" type="synonym">dyak_GLEANR_12938</name>
    <name evidence="1" type="synonym">GE12707</name>
    <name evidence="1" type="ORF">Dyak_GE12707</name>
</gene>
<accession>B4P9X9</accession>
<reference evidence="1 2" key="1">
    <citation type="journal article" date="2007" name="Nature">
        <title>Evolution of genes and genomes on the Drosophila phylogeny.</title>
        <authorList>
            <consortium name="Drosophila 12 Genomes Consortium"/>
            <person name="Clark A.G."/>
            <person name="Eisen M.B."/>
            <person name="Smith D.R."/>
            <person name="Bergman C.M."/>
            <person name="Oliver B."/>
            <person name="Markow T.A."/>
            <person name="Kaufman T.C."/>
            <person name="Kellis M."/>
            <person name="Gelbart W."/>
            <person name="Iyer V.N."/>
            <person name="Pollard D.A."/>
            <person name="Sackton T.B."/>
            <person name="Larracuente A.M."/>
            <person name="Singh N.D."/>
            <person name="Abad J.P."/>
            <person name="Abt D.N."/>
            <person name="Adryan B."/>
            <person name="Aguade M."/>
            <person name="Akashi H."/>
            <person name="Anderson W.W."/>
            <person name="Aquadro C.F."/>
            <person name="Ardell D.H."/>
            <person name="Arguello R."/>
            <person name="Artieri C.G."/>
            <person name="Barbash D.A."/>
            <person name="Barker D."/>
            <person name="Barsanti P."/>
            <person name="Batterham P."/>
            <person name="Batzoglou S."/>
            <person name="Begun D."/>
            <person name="Bhutkar A."/>
            <person name="Blanco E."/>
            <person name="Bosak S.A."/>
            <person name="Bradley R.K."/>
            <person name="Brand A.D."/>
            <person name="Brent M.R."/>
            <person name="Brooks A.N."/>
            <person name="Brown R.H."/>
            <person name="Butlin R.K."/>
            <person name="Caggese C."/>
            <person name="Calvi B.R."/>
            <person name="Bernardo de Carvalho A."/>
            <person name="Caspi A."/>
            <person name="Castrezana S."/>
            <person name="Celniker S.E."/>
            <person name="Chang J.L."/>
            <person name="Chapple C."/>
            <person name="Chatterji S."/>
            <person name="Chinwalla A."/>
            <person name="Civetta A."/>
            <person name="Clifton S.W."/>
            <person name="Comeron J.M."/>
            <person name="Costello J.C."/>
            <person name="Coyne J.A."/>
            <person name="Daub J."/>
            <person name="David R.G."/>
            <person name="Delcher A.L."/>
            <person name="Delehaunty K."/>
            <person name="Do C.B."/>
            <person name="Ebling H."/>
            <person name="Edwards K."/>
            <person name="Eickbush T."/>
            <person name="Evans J.D."/>
            <person name="Filipski A."/>
            <person name="Findeiss S."/>
            <person name="Freyhult E."/>
            <person name="Fulton L."/>
            <person name="Fulton R."/>
            <person name="Garcia A.C."/>
            <person name="Gardiner A."/>
            <person name="Garfield D.A."/>
            <person name="Garvin B.E."/>
            <person name="Gibson G."/>
            <person name="Gilbert D."/>
            <person name="Gnerre S."/>
            <person name="Godfrey J."/>
            <person name="Good R."/>
            <person name="Gotea V."/>
            <person name="Gravely B."/>
            <person name="Greenberg A.J."/>
            <person name="Griffiths-Jones S."/>
            <person name="Gross S."/>
            <person name="Guigo R."/>
            <person name="Gustafson E.A."/>
            <person name="Haerty W."/>
            <person name="Hahn M.W."/>
            <person name="Halligan D.L."/>
            <person name="Halpern A.L."/>
            <person name="Halter G.M."/>
            <person name="Han M.V."/>
            <person name="Heger A."/>
            <person name="Hillier L."/>
            <person name="Hinrichs A.S."/>
            <person name="Holmes I."/>
            <person name="Hoskins R.A."/>
            <person name="Hubisz M.J."/>
            <person name="Hultmark D."/>
            <person name="Huntley M.A."/>
            <person name="Jaffe D.B."/>
            <person name="Jagadeeshan S."/>
            <person name="Jeck W.R."/>
            <person name="Johnson J."/>
            <person name="Jones C.D."/>
            <person name="Jordan W.C."/>
            <person name="Karpen G.H."/>
            <person name="Kataoka E."/>
            <person name="Keightley P.D."/>
            <person name="Kheradpour P."/>
            <person name="Kirkness E.F."/>
            <person name="Koerich L.B."/>
            <person name="Kristiansen K."/>
            <person name="Kudrna D."/>
            <person name="Kulathinal R.J."/>
            <person name="Kumar S."/>
            <person name="Kwok R."/>
            <person name="Lander E."/>
            <person name="Langley C.H."/>
            <person name="Lapoint R."/>
            <person name="Lazzaro B.P."/>
            <person name="Lee S.J."/>
            <person name="Levesque L."/>
            <person name="Li R."/>
            <person name="Lin C.F."/>
            <person name="Lin M.F."/>
            <person name="Lindblad-Toh K."/>
            <person name="Llopart A."/>
            <person name="Long M."/>
            <person name="Low L."/>
            <person name="Lozovsky E."/>
            <person name="Lu J."/>
            <person name="Luo M."/>
            <person name="Machado C.A."/>
            <person name="Makalowski W."/>
            <person name="Marzo M."/>
            <person name="Matsuda M."/>
            <person name="Matzkin L."/>
            <person name="McAllister B."/>
            <person name="McBride C.S."/>
            <person name="McKernan B."/>
            <person name="McKernan K."/>
            <person name="Mendez-Lago M."/>
            <person name="Minx P."/>
            <person name="Mollenhauer M.U."/>
            <person name="Montooth K."/>
            <person name="Mount S.M."/>
            <person name="Mu X."/>
            <person name="Myers E."/>
            <person name="Negre B."/>
            <person name="Newfeld S."/>
            <person name="Nielsen R."/>
            <person name="Noor M.A."/>
            <person name="O'Grady P."/>
            <person name="Pachter L."/>
            <person name="Papaceit M."/>
            <person name="Parisi M.J."/>
            <person name="Parisi M."/>
            <person name="Parts L."/>
            <person name="Pedersen J.S."/>
            <person name="Pesole G."/>
            <person name="Phillippy A.M."/>
            <person name="Ponting C.P."/>
            <person name="Pop M."/>
            <person name="Porcelli D."/>
            <person name="Powell J.R."/>
            <person name="Prohaska S."/>
            <person name="Pruitt K."/>
            <person name="Puig M."/>
            <person name="Quesneville H."/>
            <person name="Ram K.R."/>
            <person name="Rand D."/>
            <person name="Rasmussen M.D."/>
            <person name="Reed L.K."/>
            <person name="Reenan R."/>
            <person name="Reily A."/>
            <person name="Remington K.A."/>
            <person name="Rieger T.T."/>
            <person name="Ritchie M.G."/>
            <person name="Robin C."/>
            <person name="Rogers Y.H."/>
            <person name="Rohde C."/>
            <person name="Rozas J."/>
            <person name="Rubenfield M.J."/>
            <person name="Ruiz A."/>
            <person name="Russo S."/>
            <person name="Salzberg S.L."/>
            <person name="Sanchez-Gracia A."/>
            <person name="Saranga D.J."/>
            <person name="Sato H."/>
            <person name="Schaeffer S.W."/>
            <person name="Schatz M.C."/>
            <person name="Schlenke T."/>
            <person name="Schwartz R."/>
            <person name="Segarra C."/>
            <person name="Singh R.S."/>
            <person name="Sirot L."/>
            <person name="Sirota M."/>
            <person name="Sisneros N.B."/>
            <person name="Smith C.D."/>
            <person name="Smith T.F."/>
            <person name="Spieth J."/>
            <person name="Stage D.E."/>
            <person name="Stark A."/>
            <person name="Stephan W."/>
            <person name="Strausberg R.L."/>
            <person name="Strempel S."/>
            <person name="Sturgill D."/>
            <person name="Sutton G."/>
            <person name="Sutton G.G."/>
            <person name="Tao W."/>
            <person name="Teichmann S."/>
            <person name="Tobari Y.N."/>
            <person name="Tomimura Y."/>
            <person name="Tsolas J.M."/>
            <person name="Valente V.L."/>
            <person name="Venter E."/>
            <person name="Venter J.C."/>
            <person name="Vicario S."/>
            <person name="Vieira F.G."/>
            <person name="Vilella A.J."/>
            <person name="Villasante A."/>
            <person name="Walenz B."/>
            <person name="Wang J."/>
            <person name="Wasserman M."/>
            <person name="Watts T."/>
            <person name="Wilson D."/>
            <person name="Wilson R.K."/>
            <person name="Wing R.A."/>
            <person name="Wolfner M.F."/>
            <person name="Wong A."/>
            <person name="Wong G.K."/>
            <person name="Wu C.I."/>
            <person name="Wu G."/>
            <person name="Yamamoto D."/>
            <person name="Yang H.P."/>
            <person name="Yang S.P."/>
            <person name="Yorke J.A."/>
            <person name="Yoshida K."/>
            <person name="Zdobnov E."/>
            <person name="Zhang P."/>
            <person name="Zhang Y."/>
            <person name="Zimin A.V."/>
            <person name="Baldwin J."/>
            <person name="Abdouelleil A."/>
            <person name="Abdulkadir J."/>
            <person name="Abebe A."/>
            <person name="Abera B."/>
            <person name="Abreu J."/>
            <person name="Acer S.C."/>
            <person name="Aftuck L."/>
            <person name="Alexander A."/>
            <person name="An P."/>
            <person name="Anderson E."/>
            <person name="Anderson S."/>
            <person name="Arachi H."/>
            <person name="Azer M."/>
            <person name="Bachantsang P."/>
            <person name="Barry A."/>
            <person name="Bayul T."/>
            <person name="Berlin A."/>
            <person name="Bessette D."/>
            <person name="Bloom T."/>
            <person name="Blye J."/>
            <person name="Boguslavskiy L."/>
            <person name="Bonnet C."/>
            <person name="Boukhgalter B."/>
            <person name="Bourzgui I."/>
            <person name="Brown A."/>
            <person name="Cahill P."/>
            <person name="Channer S."/>
            <person name="Cheshatsang Y."/>
            <person name="Chuda L."/>
            <person name="Citroen M."/>
            <person name="Collymore A."/>
            <person name="Cooke P."/>
            <person name="Costello M."/>
            <person name="D'Aco K."/>
            <person name="Daza R."/>
            <person name="De Haan G."/>
            <person name="DeGray S."/>
            <person name="DeMaso C."/>
            <person name="Dhargay N."/>
            <person name="Dooley K."/>
            <person name="Dooley E."/>
            <person name="Doricent M."/>
            <person name="Dorje P."/>
            <person name="Dorjee K."/>
            <person name="Dupes A."/>
            <person name="Elong R."/>
            <person name="Falk J."/>
            <person name="Farina A."/>
            <person name="Faro S."/>
            <person name="Ferguson D."/>
            <person name="Fisher S."/>
            <person name="Foley C.D."/>
            <person name="Franke A."/>
            <person name="Friedrich D."/>
            <person name="Gadbois L."/>
            <person name="Gearin G."/>
            <person name="Gearin C.R."/>
            <person name="Giannoukos G."/>
            <person name="Goode T."/>
            <person name="Graham J."/>
            <person name="Grandbois E."/>
            <person name="Grewal S."/>
            <person name="Gyaltsen K."/>
            <person name="Hafez N."/>
            <person name="Hagos B."/>
            <person name="Hall J."/>
            <person name="Henson C."/>
            <person name="Hollinger A."/>
            <person name="Honan T."/>
            <person name="Huard M.D."/>
            <person name="Hughes L."/>
            <person name="Hurhula B."/>
            <person name="Husby M.E."/>
            <person name="Kamat A."/>
            <person name="Kanga B."/>
            <person name="Kashin S."/>
            <person name="Khazanovich D."/>
            <person name="Kisner P."/>
            <person name="Lance K."/>
            <person name="Lara M."/>
            <person name="Lee W."/>
            <person name="Lennon N."/>
            <person name="Letendre F."/>
            <person name="LeVine R."/>
            <person name="Lipovsky A."/>
            <person name="Liu X."/>
            <person name="Liu J."/>
            <person name="Liu S."/>
            <person name="Lokyitsang T."/>
            <person name="Lokyitsang Y."/>
            <person name="Lubonja R."/>
            <person name="Lui A."/>
            <person name="MacDonald P."/>
            <person name="Magnisalis V."/>
            <person name="Maru K."/>
            <person name="Matthews C."/>
            <person name="McCusker W."/>
            <person name="McDonough S."/>
            <person name="Mehta T."/>
            <person name="Meldrim J."/>
            <person name="Meneus L."/>
            <person name="Mihai O."/>
            <person name="Mihalev A."/>
            <person name="Mihova T."/>
            <person name="Mittelman R."/>
            <person name="Mlenga V."/>
            <person name="Montmayeur A."/>
            <person name="Mulrain L."/>
            <person name="Navidi A."/>
            <person name="Naylor J."/>
            <person name="Negash T."/>
            <person name="Nguyen T."/>
            <person name="Nguyen N."/>
            <person name="Nicol R."/>
            <person name="Norbu C."/>
            <person name="Norbu N."/>
            <person name="Novod N."/>
            <person name="O'Neill B."/>
            <person name="Osman S."/>
            <person name="Markiewicz E."/>
            <person name="Oyono O.L."/>
            <person name="Patti C."/>
            <person name="Phunkhang P."/>
            <person name="Pierre F."/>
            <person name="Priest M."/>
            <person name="Raghuraman S."/>
            <person name="Rege F."/>
            <person name="Reyes R."/>
            <person name="Rise C."/>
            <person name="Rogov P."/>
            <person name="Ross K."/>
            <person name="Ryan E."/>
            <person name="Settipalli S."/>
            <person name="Shea T."/>
            <person name="Sherpa N."/>
            <person name="Shi L."/>
            <person name="Shih D."/>
            <person name="Sparrow T."/>
            <person name="Spaulding J."/>
            <person name="Stalker J."/>
            <person name="Stange-Thomann N."/>
            <person name="Stavropoulos S."/>
            <person name="Stone C."/>
            <person name="Strader C."/>
            <person name="Tesfaye S."/>
            <person name="Thomson T."/>
            <person name="Thoulutsang Y."/>
            <person name="Thoulutsang D."/>
            <person name="Topham K."/>
            <person name="Topping I."/>
            <person name="Tsamla T."/>
            <person name="Vassiliev H."/>
            <person name="Vo A."/>
            <person name="Wangchuk T."/>
            <person name="Wangdi T."/>
            <person name="Weiand M."/>
            <person name="Wilkinson J."/>
            <person name="Wilson A."/>
            <person name="Yadav S."/>
            <person name="Young G."/>
            <person name="Yu Q."/>
            <person name="Zembek L."/>
            <person name="Zhong D."/>
            <person name="Zimmer A."/>
            <person name="Zwirko Z."/>
            <person name="Jaffe D.B."/>
            <person name="Alvarez P."/>
            <person name="Brockman W."/>
            <person name="Butler J."/>
            <person name="Chin C."/>
            <person name="Gnerre S."/>
            <person name="Grabherr M."/>
            <person name="Kleber M."/>
            <person name="Mauceli E."/>
            <person name="MacCallum I."/>
        </authorList>
    </citation>
    <scope>NUCLEOTIDE SEQUENCE [LARGE SCALE GENOMIC DNA]</scope>
    <source>
        <strain evidence="2">Tai18E2 / Tucson 14021-0261.01</strain>
    </source>
</reference>
<dbReference type="Proteomes" id="UP000002282">
    <property type="component" value="Chromosome 2R"/>
</dbReference>
<dbReference type="PhylomeDB" id="B4P9X9"/>
<reference evidence="1 2" key="2">
    <citation type="journal article" date="2007" name="PLoS Biol.">
        <title>Principles of genome evolution in the Drosophila melanogaster species group.</title>
        <authorList>
            <person name="Ranz J.M."/>
            <person name="Maurin D."/>
            <person name="Chan Y.S."/>
            <person name="von Grotthuss M."/>
            <person name="Hillier L.W."/>
            <person name="Roote J."/>
            <person name="Ashburner M."/>
            <person name="Bergman C.M."/>
        </authorList>
    </citation>
    <scope>NUCLEOTIDE SEQUENCE [LARGE SCALE GENOMIC DNA]</scope>
    <source>
        <strain evidence="2">Tai18E2 / Tucson 14021-0261.01</strain>
    </source>
</reference>
<dbReference type="EMBL" id="CM000158">
    <property type="protein sequence ID" value="EDW90320.1"/>
    <property type="molecule type" value="Genomic_DNA"/>
</dbReference>
<dbReference type="AlphaFoldDB" id="B4P9X9"/>
<dbReference type="OMA" id="WVEESCI"/>
<name>B4P9X9_DROYA</name>
<sequence length="172" mass="20183">MTCKVSDDWMFSEDIQLRTEFKLYNIMPGNQFQGRILHYCHKKHITGYIIFTHGGRQAFGVMDGKRKDLNRIKHCLLSFFIPEPFSQRISFSAYEICFNPSKEDFNIKYTMPKDAKFLGDLYEDCFLRSKDEKKEPQEESAESSALFAEYADFYNSEYFGHCLSTVDTESYG</sequence>
<dbReference type="OrthoDB" id="7863224at2759"/>
<organism evidence="1 2">
    <name type="scientific">Drosophila yakuba</name>
    <name type="common">Fruit fly</name>
    <dbReference type="NCBI Taxonomy" id="7245"/>
    <lineage>
        <taxon>Eukaryota</taxon>
        <taxon>Metazoa</taxon>
        <taxon>Ecdysozoa</taxon>
        <taxon>Arthropoda</taxon>
        <taxon>Hexapoda</taxon>
        <taxon>Insecta</taxon>
        <taxon>Pterygota</taxon>
        <taxon>Neoptera</taxon>
        <taxon>Endopterygota</taxon>
        <taxon>Diptera</taxon>
        <taxon>Brachycera</taxon>
        <taxon>Muscomorpha</taxon>
        <taxon>Ephydroidea</taxon>
        <taxon>Drosophilidae</taxon>
        <taxon>Drosophila</taxon>
        <taxon>Sophophora</taxon>
    </lineage>
</organism>
<evidence type="ECO:0000313" key="1">
    <source>
        <dbReference type="EMBL" id="EDW90320.1"/>
    </source>
</evidence>
<keyword evidence="2" id="KW-1185">Reference proteome</keyword>
<dbReference type="eggNOG" id="ENOG502TBKW">
    <property type="taxonomic scope" value="Eukaryota"/>
</dbReference>
<protein>
    <submittedName>
        <fullName evidence="1">Uncharacterized protein</fullName>
    </submittedName>
</protein>